<keyword evidence="2" id="KW-0805">Transcription regulation</keyword>
<dbReference type="PANTHER" id="PTHR30537:SF5">
    <property type="entry name" value="HTH-TYPE TRANSCRIPTIONAL ACTIVATOR TTDR-RELATED"/>
    <property type="match status" value="1"/>
</dbReference>
<evidence type="ECO:0000256" key="4">
    <source>
        <dbReference type="ARBA" id="ARBA00023163"/>
    </source>
</evidence>
<dbReference type="EMBL" id="JBAKAR010000008">
    <property type="protein sequence ID" value="MEL0613656.1"/>
    <property type="molecule type" value="Genomic_DNA"/>
</dbReference>
<dbReference type="InterPro" id="IPR036390">
    <property type="entry name" value="WH_DNA-bd_sf"/>
</dbReference>
<dbReference type="Gene3D" id="1.10.10.10">
    <property type="entry name" value="Winged helix-like DNA-binding domain superfamily/Winged helix DNA-binding domain"/>
    <property type="match status" value="1"/>
</dbReference>
<dbReference type="PROSITE" id="PS50931">
    <property type="entry name" value="HTH_LYSR"/>
    <property type="match status" value="1"/>
</dbReference>
<comment type="caution">
    <text evidence="6">The sequence shown here is derived from an EMBL/GenBank/DDBJ whole genome shotgun (WGS) entry which is preliminary data.</text>
</comment>
<name>A0ABU9G584_9GAMM</name>
<dbReference type="PRINTS" id="PR00039">
    <property type="entry name" value="HTHLYSR"/>
</dbReference>
<dbReference type="Pfam" id="PF00126">
    <property type="entry name" value="HTH_1"/>
    <property type="match status" value="1"/>
</dbReference>
<evidence type="ECO:0000256" key="3">
    <source>
        <dbReference type="ARBA" id="ARBA00023125"/>
    </source>
</evidence>
<dbReference type="InterPro" id="IPR005119">
    <property type="entry name" value="LysR_subst-bd"/>
</dbReference>
<dbReference type="SUPFAM" id="SSF53850">
    <property type="entry name" value="Periplasmic binding protein-like II"/>
    <property type="match status" value="1"/>
</dbReference>
<proteinExistence type="inferred from homology"/>
<keyword evidence="4" id="KW-0804">Transcription</keyword>
<dbReference type="InterPro" id="IPR000847">
    <property type="entry name" value="LysR_HTH_N"/>
</dbReference>
<evidence type="ECO:0000313" key="6">
    <source>
        <dbReference type="EMBL" id="MEL0613656.1"/>
    </source>
</evidence>
<feature type="domain" description="HTH lysR-type" evidence="5">
    <location>
        <begin position="8"/>
        <end position="63"/>
    </location>
</feature>
<comment type="similarity">
    <text evidence="1">Belongs to the LysR transcriptional regulatory family.</text>
</comment>
<evidence type="ECO:0000313" key="7">
    <source>
        <dbReference type="Proteomes" id="UP001379949"/>
    </source>
</evidence>
<protein>
    <submittedName>
        <fullName evidence="6">LysR family transcriptional regulator</fullName>
    </submittedName>
</protein>
<evidence type="ECO:0000259" key="5">
    <source>
        <dbReference type="PROSITE" id="PS50931"/>
    </source>
</evidence>
<dbReference type="SUPFAM" id="SSF46785">
    <property type="entry name" value="Winged helix' DNA-binding domain"/>
    <property type="match status" value="1"/>
</dbReference>
<reference evidence="6 7" key="1">
    <citation type="submission" date="2024-02" db="EMBL/GenBank/DDBJ databases">
        <title>Bacteria isolated from the canopy kelp, Nereocystis luetkeana.</title>
        <authorList>
            <person name="Pfister C.A."/>
            <person name="Younker I.T."/>
            <person name="Light S.H."/>
        </authorList>
    </citation>
    <scope>NUCLEOTIDE SEQUENCE [LARGE SCALE GENOMIC DNA]</scope>
    <source>
        <strain evidence="6 7">TI.4.07</strain>
    </source>
</reference>
<keyword evidence="7" id="KW-1185">Reference proteome</keyword>
<gene>
    <name evidence="6" type="ORF">V6242_10915</name>
</gene>
<dbReference type="Proteomes" id="UP001379949">
    <property type="component" value="Unassembled WGS sequence"/>
</dbReference>
<keyword evidence="3" id="KW-0238">DNA-binding</keyword>
<accession>A0ABU9G584</accession>
<evidence type="ECO:0000256" key="2">
    <source>
        <dbReference type="ARBA" id="ARBA00023015"/>
    </source>
</evidence>
<dbReference type="Pfam" id="PF03466">
    <property type="entry name" value="LysR_substrate"/>
    <property type="match status" value="1"/>
</dbReference>
<dbReference type="Gene3D" id="3.40.190.10">
    <property type="entry name" value="Periplasmic binding protein-like II"/>
    <property type="match status" value="2"/>
</dbReference>
<dbReference type="InterPro" id="IPR058163">
    <property type="entry name" value="LysR-type_TF_proteobact-type"/>
</dbReference>
<dbReference type="PANTHER" id="PTHR30537">
    <property type="entry name" value="HTH-TYPE TRANSCRIPTIONAL REGULATOR"/>
    <property type="match status" value="1"/>
</dbReference>
<dbReference type="RefSeq" id="WP_341564894.1">
    <property type="nucleotide sequence ID" value="NZ_JBAKAQ010000006.1"/>
</dbReference>
<sequence>MRASLPFMNSLVFFEASARLRSFTKAAEELYITQSAVSKKIKLLEESLGFELFIREPRRLILTPAGKEFYIETKSVLSQMSDSINRIRRDADPDMVTITCTQAVSHFWLFPRITRFNLQHPDIAINIYSSNDLDENTCAQFDLGILNGPISKSEKWDSYLNNHLLFRERIYPICHRDYPIDRLLMPEEIVNEKLIHLDPSAWRWPTWVNWFASFGIEFNIPRNAQLFNQVTLALEASRQGMGVSLGWDFMTEEMLRRNEMKRVSNMFYEPDMADFLVYRKSKELSLAAKTFRDWLLTDIAENA</sequence>
<organism evidence="6 7">
    <name type="scientific">Marinomonas arenicola</name>
    <dbReference type="NCBI Taxonomy" id="569601"/>
    <lineage>
        <taxon>Bacteria</taxon>
        <taxon>Pseudomonadati</taxon>
        <taxon>Pseudomonadota</taxon>
        <taxon>Gammaproteobacteria</taxon>
        <taxon>Oceanospirillales</taxon>
        <taxon>Oceanospirillaceae</taxon>
        <taxon>Marinomonas</taxon>
    </lineage>
</organism>
<evidence type="ECO:0000256" key="1">
    <source>
        <dbReference type="ARBA" id="ARBA00009437"/>
    </source>
</evidence>
<dbReference type="InterPro" id="IPR036388">
    <property type="entry name" value="WH-like_DNA-bd_sf"/>
</dbReference>